<proteinExistence type="predicted"/>
<accession>A0A2N1MYI4</accession>
<dbReference type="AlphaFoldDB" id="A0A2N1MYI4"/>
<dbReference type="Proteomes" id="UP000233469">
    <property type="component" value="Unassembled WGS sequence"/>
</dbReference>
<evidence type="ECO:0000313" key="1">
    <source>
        <dbReference type="EMBL" id="PKK66705.1"/>
    </source>
</evidence>
<dbReference type="EMBL" id="LLXL01001059">
    <property type="protein sequence ID" value="PKK66705.1"/>
    <property type="molecule type" value="Genomic_DNA"/>
</dbReference>
<organism evidence="1 2">
    <name type="scientific">Rhizophagus irregularis</name>
    <dbReference type="NCBI Taxonomy" id="588596"/>
    <lineage>
        <taxon>Eukaryota</taxon>
        <taxon>Fungi</taxon>
        <taxon>Fungi incertae sedis</taxon>
        <taxon>Mucoromycota</taxon>
        <taxon>Glomeromycotina</taxon>
        <taxon>Glomeromycetes</taxon>
        <taxon>Glomerales</taxon>
        <taxon>Glomeraceae</taxon>
        <taxon>Rhizophagus</taxon>
    </lineage>
</organism>
<dbReference type="VEuPathDB" id="FungiDB:FUN_003121"/>
<dbReference type="VEuPathDB" id="FungiDB:RhiirA1_425819"/>
<feature type="non-terminal residue" evidence="1">
    <location>
        <position position="140"/>
    </location>
</feature>
<gene>
    <name evidence="1" type="ORF">RhiirC2_753049</name>
</gene>
<name>A0A2N1MYI4_9GLOM</name>
<reference evidence="1 2" key="2">
    <citation type="submission" date="2017-10" db="EMBL/GenBank/DDBJ databases">
        <title>Extensive intraspecific genome diversity in a model arbuscular mycorrhizal fungus.</title>
        <authorList>
            <person name="Chen E.C.H."/>
            <person name="Morin E."/>
            <person name="Baudet D."/>
            <person name="Noel J."/>
            <person name="Ndikumana S."/>
            <person name="Charron P."/>
            <person name="St-Onge C."/>
            <person name="Giorgi J."/>
            <person name="Grigoriev I.V."/>
            <person name="Roux C."/>
            <person name="Martin F.M."/>
            <person name="Corradi N."/>
        </authorList>
    </citation>
    <scope>NUCLEOTIDE SEQUENCE [LARGE SCALE GENOMIC DNA]</scope>
    <source>
        <strain evidence="1 2">C2</strain>
    </source>
</reference>
<comment type="caution">
    <text evidence="1">The sequence shown here is derived from an EMBL/GenBank/DDBJ whole genome shotgun (WGS) entry which is preliminary data.</text>
</comment>
<protein>
    <submittedName>
        <fullName evidence="1">Uncharacterized protein</fullName>
    </submittedName>
</protein>
<reference evidence="1 2" key="1">
    <citation type="submission" date="2016-04" db="EMBL/GenBank/DDBJ databases">
        <title>Genome analyses suggest a sexual origin of heterokaryosis in a supposedly ancient asexual fungus.</title>
        <authorList>
            <person name="Ropars J."/>
            <person name="Sedzielewska K."/>
            <person name="Noel J."/>
            <person name="Charron P."/>
            <person name="Farinelli L."/>
            <person name="Marton T."/>
            <person name="Kruger M."/>
            <person name="Pelin A."/>
            <person name="Brachmann A."/>
            <person name="Corradi N."/>
        </authorList>
    </citation>
    <scope>NUCLEOTIDE SEQUENCE [LARGE SCALE GENOMIC DNA]</scope>
    <source>
        <strain evidence="1 2">C2</strain>
    </source>
</reference>
<sequence>MLRDMMVQLFIECDFIEDYARKLQVVGILQGANRIQIVRMDLPKGYVYRVRRENVYEVGGRLNKSQPLAFVLKEILCAKKVIIQTLNVLDKKKEADLEILFNDSEQDILRSPPRTITITKTFNTPKTKRTKDVVNKKTNS</sequence>
<evidence type="ECO:0000313" key="2">
    <source>
        <dbReference type="Proteomes" id="UP000233469"/>
    </source>
</evidence>
<dbReference type="VEuPathDB" id="FungiDB:RhiirFUN_021192"/>